<organism evidence="5 6">
    <name type="scientific">Hoylesella saccharolytica F0055</name>
    <dbReference type="NCBI Taxonomy" id="1127699"/>
    <lineage>
        <taxon>Bacteria</taxon>
        <taxon>Pseudomonadati</taxon>
        <taxon>Bacteroidota</taxon>
        <taxon>Bacteroidia</taxon>
        <taxon>Bacteroidales</taxon>
        <taxon>Prevotellaceae</taxon>
        <taxon>Hoylesella</taxon>
    </lineage>
</organism>
<evidence type="ECO:0000256" key="2">
    <source>
        <dbReference type="SAM" id="SignalP"/>
    </source>
</evidence>
<feature type="chain" id="PRO_5003954257" evidence="2">
    <location>
        <begin position="20"/>
        <end position="618"/>
    </location>
</feature>
<dbReference type="InterPro" id="IPR050789">
    <property type="entry name" value="Diverse_Enzym_Activities"/>
</dbReference>
<dbReference type="InterPro" id="IPR012338">
    <property type="entry name" value="Beta-lactam/transpept-like"/>
</dbReference>
<reference evidence="5 6" key="1">
    <citation type="submission" date="2012-05" db="EMBL/GenBank/DDBJ databases">
        <authorList>
            <person name="Weinstock G."/>
            <person name="Sodergren E."/>
            <person name="Lobos E.A."/>
            <person name="Fulton L."/>
            <person name="Fulton R."/>
            <person name="Courtney L."/>
            <person name="Fronick C."/>
            <person name="O'Laughlin M."/>
            <person name="Godfrey J."/>
            <person name="Wilson R.M."/>
            <person name="Miner T."/>
            <person name="Farmer C."/>
            <person name="Delehaunty K."/>
            <person name="Cordes M."/>
            <person name="Minx P."/>
            <person name="Tomlinson C."/>
            <person name="Chen J."/>
            <person name="Wollam A."/>
            <person name="Pepin K.H."/>
            <person name="Bhonagiri V."/>
            <person name="Zhang X."/>
            <person name="Suruliraj S."/>
            <person name="Warren W."/>
            <person name="Mitreva M."/>
            <person name="Mardis E.R."/>
            <person name="Wilson R.K."/>
        </authorList>
    </citation>
    <scope>NUCLEOTIDE SEQUENCE [LARGE SCALE GENOMIC DNA]</scope>
    <source>
        <strain evidence="5 6">F0055</strain>
    </source>
</reference>
<evidence type="ECO:0000313" key="6">
    <source>
        <dbReference type="Proteomes" id="UP000010433"/>
    </source>
</evidence>
<dbReference type="Pfam" id="PF00144">
    <property type="entry name" value="Beta-lactamase"/>
    <property type="match status" value="1"/>
</dbReference>
<sequence>MKTKLLLLLLVSFAITLRAERLQTVSPEQVGMSLAQLRYADQAINQAIHDGQTPGAVLAVVRHGKLAYLKAYGNRQTYPSTEPMAPNTIFDMASCTKPMATALSVMILVERGLLRINDPVKRYLPEFKSWNSSNKDSADIRIIDLLTHTSGLPAYASVNTLQKQFGTPNPQKLMQYIAQCQRDFKPETAMQYSCLNYITLQNIVERVSKQSLRTFAAENIFIPLGMNHTDFLPCSQDKNGRWKSISAPRWIKNGEREGVTPIAPTEKQPDGSVKKGQVHDPLACVVNGGISGNAGLFSCAEDVATLCAMLQNGGTWGGKQILSPLTVKTMRTVPDGFATFGRSLGWDVSSPYASNKGDLLSSEAYGHTGYTGTSIVIDPVNDISIILLTNSVHPTDHTNVIRLRAQISNAVAASITNEKPKYPDYYYARMRKFEAEPPIQPTDIVMLGNSITEGGANWAQKLDMPNVVNRGISGDIAQGINERLYQILPHQPAKIFLLIGVNDISHDLTTDSIVNDIRRVVERIRNESPRTRLYLQSLLPIREATGRWKRLQGKTEQIPEINARLEALAREKHLTFINLFPHFTEPGNHVLREELTYDGLHLSKAGYEVWVKILKKYL</sequence>
<feature type="signal peptide" evidence="2">
    <location>
        <begin position="1"/>
        <end position="19"/>
    </location>
</feature>
<dbReference type="RefSeq" id="WP_009162367.1">
    <property type="nucleotide sequence ID" value="NZ_KB290994.1"/>
</dbReference>
<keyword evidence="2" id="KW-0732">Signal</keyword>
<name>L1NC84_9BACT</name>
<dbReference type="PANTHER" id="PTHR43283:SF11">
    <property type="entry name" value="BETA-LACTAMASE-RELATED DOMAIN-CONTAINING PROTEIN"/>
    <property type="match status" value="1"/>
</dbReference>
<dbReference type="InterPro" id="IPR001466">
    <property type="entry name" value="Beta-lactam-related"/>
</dbReference>
<keyword evidence="6" id="KW-1185">Reference proteome</keyword>
<feature type="domain" description="Beta-lactamase-related" evidence="3">
    <location>
        <begin position="41"/>
        <end position="406"/>
    </location>
</feature>
<dbReference type="Pfam" id="PF13472">
    <property type="entry name" value="Lipase_GDSL_2"/>
    <property type="match status" value="1"/>
</dbReference>
<evidence type="ECO:0000259" key="3">
    <source>
        <dbReference type="Pfam" id="PF00144"/>
    </source>
</evidence>
<dbReference type="HOGENOM" id="CLU_020027_1_1_10"/>
<evidence type="ECO:0000256" key="1">
    <source>
        <dbReference type="ARBA" id="ARBA00022801"/>
    </source>
</evidence>
<dbReference type="OrthoDB" id="9805821at2"/>
<dbReference type="Gene3D" id="3.40.50.1110">
    <property type="entry name" value="SGNH hydrolase"/>
    <property type="match status" value="1"/>
</dbReference>
<keyword evidence="1" id="KW-0378">Hydrolase</keyword>
<proteinExistence type="predicted"/>
<dbReference type="Proteomes" id="UP000010433">
    <property type="component" value="Unassembled WGS sequence"/>
</dbReference>
<evidence type="ECO:0000259" key="4">
    <source>
        <dbReference type="Pfam" id="PF13472"/>
    </source>
</evidence>
<feature type="domain" description="SGNH hydrolase-type esterase" evidence="4">
    <location>
        <begin position="447"/>
        <end position="609"/>
    </location>
</feature>
<dbReference type="Gene3D" id="3.40.710.10">
    <property type="entry name" value="DD-peptidase/beta-lactamase superfamily"/>
    <property type="match status" value="1"/>
</dbReference>
<dbReference type="STRING" id="1127699.HMPREF9151_01152"/>
<accession>L1NC84</accession>
<dbReference type="AlphaFoldDB" id="L1NC84"/>
<dbReference type="SUPFAM" id="SSF52266">
    <property type="entry name" value="SGNH hydrolase"/>
    <property type="match status" value="1"/>
</dbReference>
<dbReference type="GO" id="GO:0016788">
    <property type="term" value="F:hydrolase activity, acting on ester bonds"/>
    <property type="evidence" value="ECO:0007669"/>
    <property type="project" value="UniProtKB-ARBA"/>
</dbReference>
<dbReference type="PANTHER" id="PTHR43283">
    <property type="entry name" value="BETA-LACTAMASE-RELATED"/>
    <property type="match status" value="1"/>
</dbReference>
<dbReference type="EMBL" id="AMEP01000081">
    <property type="protein sequence ID" value="EKY00983.1"/>
    <property type="molecule type" value="Genomic_DNA"/>
</dbReference>
<dbReference type="InterPro" id="IPR013830">
    <property type="entry name" value="SGNH_hydro"/>
</dbReference>
<dbReference type="PATRIC" id="fig|1127699.3.peg.1062"/>
<protein>
    <submittedName>
        <fullName evidence="5">Beta-lactamase</fullName>
    </submittedName>
</protein>
<evidence type="ECO:0000313" key="5">
    <source>
        <dbReference type="EMBL" id="EKY00983.1"/>
    </source>
</evidence>
<gene>
    <name evidence="5" type="ORF">HMPREF9151_01152</name>
</gene>
<dbReference type="SUPFAM" id="SSF56601">
    <property type="entry name" value="beta-lactamase/transpeptidase-like"/>
    <property type="match status" value="1"/>
</dbReference>
<dbReference type="InterPro" id="IPR036514">
    <property type="entry name" value="SGNH_hydro_sf"/>
</dbReference>
<comment type="caution">
    <text evidence="5">The sequence shown here is derived from an EMBL/GenBank/DDBJ whole genome shotgun (WGS) entry which is preliminary data.</text>
</comment>